<feature type="signal peptide" evidence="2">
    <location>
        <begin position="1"/>
        <end position="16"/>
    </location>
</feature>
<keyword evidence="1" id="KW-0812">Transmembrane</keyword>
<evidence type="ECO:0000313" key="4">
    <source>
        <dbReference type="WBParaSite" id="MBELARI_LOCUS17142"/>
    </source>
</evidence>
<name>A0AAF3ESN0_9BILA</name>
<keyword evidence="2" id="KW-0732">Signal</keyword>
<dbReference type="AlphaFoldDB" id="A0AAF3ESN0"/>
<keyword evidence="1" id="KW-0472">Membrane</keyword>
<organism evidence="3 4">
    <name type="scientific">Mesorhabditis belari</name>
    <dbReference type="NCBI Taxonomy" id="2138241"/>
    <lineage>
        <taxon>Eukaryota</taxon>
        <taxon>Metazoa</taxon>
        <taxon>Ecdysozoa</taxon>
        <taxon>Nematoda</taxon>
        <taxon>Chromadorea</taxon>
        <taxon>Rhabditida</taxon>
        <taxon>Rhabditina</taxon>
        <taxon>Rhabditomorpha</taxon>
        <taxon>Rhabditoidea</taxon>
        <taxon>Rhabditidae</taxon>
        <taxon>Mesorhabditinae</taxon>
        <taxon>Mesorhabditis</taxon>
    </lineage>
</organism>
<accession>A0AAF3ESN0</accession>
<evidence type="ECO:0000313" key="3">
    <source>
        <dbReference type="Proteomes" id="UP000887575"/>
    </source>
</evidence>
<protein>
    <submittedName>
        <fullName evidence="4">Uncharacterized protein</fullName>
    </submittedName>
</protein>
<proteinExistence type="predicted"/>
<sequence length="72" mass="7825">MKSFLILLFLIPLISANKDKDSVDSSFPLIALIISVVALVLSIISIVLAVIILRMFLKAKKGVGKLGRLMKS</sequence>
<feature type="transmembrane region" description="Helical" evidence="1">
    <location>
        <begin position="26"/>
        <end position="53"/>
    </location>
</feature>
<dbReference type="WBParaSite" id="MBELARI_LOCUS17142">
    <property type="protein sequence ID" value="MBELARI_LOCUS17142"/>
    <property type="gene ID" value="MBELARI_LOCUS17142"/>
</dbReference>
<evidence type="ECO:0000256" key="2">
    <source>
        <dbReference type="SAM" id="SignalP"/>
    </source>
</evidence>
<reference evidence="4" key="1">
    <citation type="submission" date="2024-02" db="UniProtKB">
        <authorList>
            <consortium name="WormBaseParasite"/>
        </authorList>
    </citation>
    <scope>IDENTIFICATION</scope>
</reference>
<feature type="chain" id="PRO_5042134720" evidence="2">
    <location>
        <begin position="17"/>
        <end position="72"/>
    </location>
</feature>
<keyword evidence="3" id="KW-1185">Reference proteome</keyword>
<dbReference type="Proteomes" id="UP000887575">
    <property type="component" value="Unassembled WGS sequence"/>
</dbReference>
<evidence type="ECO:0000256" key="1">
    <source>
        <dbReference type="SAM" id="Phobius"/>
    </source>
</evidence>
<keyword evidence="1" id="KW-1133">Transmembrane helix</keyword>